<organism evidence="2">
    <name type="scientific">Opuntia streptacantha</name>
    <name type="common">Prickly pear cactus</name>
    <name type="synonym">Opuntia cardona</name>
    <dbReference type="NCBI Taxonomy" id="393608"/>
    <lineage>
        <taxon>Eukaryota</taxon>
        <taxon>Viridiplantae</taxon>
        <taxon>Streptophyta</taxon>
        <taxon>Embryophyta</taxon>
        <taxon>Tracheophyta</taxon>
        <taxon>Spermatophyta</taxon>
        <taxon>Magnoliopsida</taxon>
        <taxon>eudicotyledons</taxon>
        <taxon>Gunneridae</taxon>
        <taxon>Pentapetalae</taxon>
        <taxon>Caryophyllales</taxon>
        <taxon>Cactineae</taxon>
        <taxon>Cactaceae</taxon>
        <taxon>Opuntioideae</taxon>
        <taxon>Opuntia</taxon>
    </lineage>
</organism>
<feature type="transmembrane region" description="Helical" evidence="1">
    <location>
        <begin position="61"/>
        <end position="80"/>
    </location>
</feature>
<protein>
    <submittedName>
        <fullName evidence="2">Uncharacterized protein</fullName>
    </submittedName>
</protein>
<reference evidence="2" key="2">
    <citation type="submission" date="2020-07" db="EMBL/GenBank/DDBJ databases">
        <authorList>
            <person name="Vera ALvarez R."/>
            <person name="Arias-Moreno D.M."/>
            <person name="Jimenez-Jacinto V."/>
            <person name="Jimenez-Bremont J.F."/>
            <person name="Swaminathan K."/>
            <person name="Moose S.P."/>
            <person name="Guerrero-Gonzalez M.L."/>
            <person name="Marino-Ramirez L."/>
            <person name="Landsman D."/>
            <person name="Rodriguez-Kessler M."/>
            <person name="Delgado-Sanchez P."/>
        </authorList>
    </citation>
    <scope>NUCLEOTIDE SEQUENCE</scope>
    <source>
        <tissue evidence="2">Cladode</tissue>
    </source>
</reference>
<name>A0A7C9B099_OPUST</name>
<evidence type="ECO:0000256" key="1">
    <source>
        <dbReference type="SAM" id="Phobius"/>
    </source>
</evidence>
<keyword evidence="1" id="KW-0812">Transmembrane</keyword>
<keyword evidence="1" id="KW-1133">Transmembrane helix</keyword>
<proteinExistence type="predicted"/>
<dbReference type="AlphaFoldDB" id="A0A7C9B099"/>
<evidence type="ECO:0000313" key="2">
    <source>
        <dbReference type="EMBL" id="MBA4680139.1"/>
    </source>
</evidence>
<accession>A0A7C9B099</accession>
<keyword evidence="1" id="KW-0472">Membrane</keyword>
<dbReference type="EMBL" id="GISG01285844">
    <property type="protein sequence ID" value="MBA4680139.1"/>
    <property type="molecule type" value="Transcribed_RNA"/>
</dbReference>
<sequence>MGQKELISLMGVLGTATLQRLEQRQQSLARMIFQMRFSKPLSMFPPWDSEPKSNSRLRRNISLYQALLSMTTILMVIVLLPHKLCWKMECFHLSNWKTKAQRQGFHLSKWKTKA</sequence>
<reference evidence="2" key="1">
    <citation type="journal article" date="2013" name="J. Plant Res.">
        <title>Effect of fungi and light on seed germination of three Opuntia species from semiarid lands of central Mexico.</title>
        <authorList>
            <person name="Delgado-Sanchez P."/>
            <person name="Jimenez-Bremont J.F."/>
            <person name="Guerrero-Gonzalez Mde L."/>
            <person name="Flores J."/>
        </authorList>
    </citation>
    <scope>NUCLEOTIDE SEQUENCE</scope>
    <source>
        <tissue evidence="2">Cladode</tissue>
    </source>
</reference>